<sequence length="82" mass="8510">MFSSLKNKLNTFKSTLSLGVFLLFSAFANQALAAADAALVTEVTKTLGTSKDTVISLGPLIMGVVGAIVLIVTVIGLIRKAK</sequence>
<evidence type="ECO:0000256" key="1">
    <source>
        <dbReference type="SAM" id="Phobius"/>
    </source>
</evidence>
<dbReference type="EMBL" id="KP768424">
    <property type="protein sequence ID" value="ALA63895.1"/>
    <property type="molecule type" value="Genomic_DNA"/>
</dbReference>
<feature type="chain" id="PRO_5007414131" evidence="2">
    <location>
        <begin position="34"/>
        <end position="82"/>
    </location>
</feature>
<accession>A0A0K1W0M7</accession>
<evidence type="ECO:0000256" key="2">
    <source>
        <dbReference type="SAM" id="SignalP"/>
    </source>
</evidence>
<feature type="signal peptide" evidence="2">
    <location>
        <begin position="1"/>
        <end position="33"/>
    </location>
</feature>
<reference evidence="3" key="1">
    <citation type="submission" date="2015-02" db="EMBL/GenBank/DDBJ databases">
        <title>The potential ability of pre-CTXZJF carried by environmental Vibrio cholerae O1 strains in toxigenicity conversion.</title>
        <authorList>
            <person name="Wang H."/>
            <person name="Kan B."/>
        </authorList>
    </citation>
    <scope>NUCLEOTIDE SEQUENCE</scope>
    <source>
        <strain evidence="3">VC06-18</strain>
    </source>
</reference>
<name>A0A0K1W0M7_VIBCL</name>
<dbReference type="Pfam" id="PF05356">
    <property type="entry name" value="Phage_Coat_B"/>
    <property type="match status" value="1"/>
</dbReference>
<gene>
    <name evidence="3" type="primary">cep</name>
</gene>
<keyword evidence="1" id="KW-1133">Transmembrane helix</keyword>
<keyword evidence="1" id="KW-0472">Membrane</keyword>
<protein>
    <submittedName>
        <fullName evidence="3">Cep</fullName>
    </submittedName>
</protein>
<keyword evidence="1" id="KW-0812">Transmembrane</keyword>
<dbReference type="AlphaFoldDB" id="A0A0K1W0M7"/>
<dbReference type="InterPro" id="IPR008020">
    <property type="entry name" value="G8P"/>
</dbReference>
<organism evidence="3">
    <name type="scientific">Vibrio cholerae</name>
    <dbReference type="NCBI Taxonomy" id="666"/>
    <lineage>
        <taxon>Bacteria</taxon>
        <taxon>Pseudomonadati</taxon>
        <taxon>Pseudomonadota</taxon>
        <taxon>Gammaproteobacteria</taxon>
        <taxon>Vibrionales</taxon>
        <taxon>Vibrionaceae</taxon>
        <taxon>Vibrio</taxon>
    </lineage>
</organism>
<proteinExistence type="predicted"/>
<feature type="transmembrane region" description="Helical" evidence="1">
    <location>
        <begin position="57"/>
        <end position="78"/>
    </location>
</feature>
<dbReference type="EMBL" id="KP768424">
    <property type="protein sequence ID" value="AKX33662.1"/>
    <property type="molecule type" value="Genomic_DNA"/>
</dbReference>
<keyword evidence="2" id="KW-0732">Signal</keyword>
<evidence type="ECO:0000313" key="3">
    <source>
        <dbReference type="EMBL" id="AKX33662.1"/>
    </source>
</evidence>